<sequence>MPVRLAALAAWIVGCALAWPAVAADPAPPALTLDDAFVRVARAHPDLRLFGAQTDLLLAERDQASLKPALRAGLDIENVLGTGATRGFDQAEVTLTLAGVLERGGKLDARRALAQSRIDALSVQREAQRLDLLAETARHYLAVAAAQAQADIGRLDMEQRRRTVAAARHRLQAGASPESVVLTAEAALARAEMSVDRATQQEHAARQHLAALWGERDPAFLLAAADPLLTPAVPELEELAAWLERTPELAGFVGEQRIREARLQLARSAATPDLDWQLGIRRLQESDDTALVGSLSMPLGGTRRAQPEIRAAEAELASLGLERESRDVSLYSTLVQAHGRYRVAQQEVRRTAQDVLPRLARAERAAQRAYSAGAISYLEWAQLQSEHTAMQRQQLDAALEAQSALIEIQRLTGQPFVAGAGASGQGTSP</sequence>
<dbReference type="EMBL" id="PDWN01000018">
    <property type="protein sequence ID" value="KAF1692068.1"/>
    <property type="molecule type" value="Genomic_DNA"/>
</dbReference>
<gene>
    <name evidence="3" type="ORF">CSC65_15110</name>
</gene>
<dbReference type="PANTHER" id="PTHR30203">
    <property type="entry name" value="OUTER MEMBRANE CATION EFFLUX PROTEIN"/>
    <property type="match status" value="1"/>
</dbReference>
<evidence type="ECO:0000256" key="2">
    <source>
        <dbReference type="SAM" id="SignalP"/>
    </source>
</evidence>
<feature type="chain" id="PRO_5045088549" evidence="2">
    <location>
        <begin position="24"/>
        <end position="429"/>
    </location>
</feature>
<evidence type="ECO:0000256" key="1">
    <source>
        <dbReference type="ARBA" id="ARBA00007613"/>
    </source>
</evidence>
<keyword evidence="4" id="KW-1185">Reference proteome</keyword>
<feature type="signal peptide" evidence="2">
    <location>
        <begin position="1"/>
        <end position="23"/>
    </location>
</feature>
<evidence type="ECO:0000313" key="4">
    <source>
        <dbReference type="Proteomes" id="UP000788419"/>
    </source>
</evidence>
<dbReference type="PANTHER" id="PTHR30203:SF24">
    <property type="entry name" value="BLR4935 PROTEIN"/>
    <property type="match status" value="1"/>
</dbReference>
<reference evidence="3 4" key="1">
    <citation type="submission" date="2017-10" db="EMBL/GenBank/DDBJ databases">
        <title>Whole genome sequencing of members of genus Pseudoxanthomonas.</title>
        <authorList>
            <person name="Kumar S."/>
            <person name="Bansal K."/>
            <person name="Kaur A."/>
            <person name="Patil P."/>
            <person name="Sharma S."/>
            <person name="Patil P.B."/>
        </authorList>
    </citation>
    <scope>NUCLEOTIDE SEQUENCE [LARGE SCALE GENOMIC DNA]</scope>
    <source>
        <strain evidence="3 4">DSM 17801</strain>
    </source>
</reference>
<dbReference type="Proteomes" id="UP000788419">
    <property type="component" value="Unassembled WGS sequence"/>
</dbReference>
<dbReference type="Pfam" id="PF02321">
    <property type="entry name" value="OEP"/>
    <property type="match status" value="2"/>
</dbReference>
<protein>
    <submittedName>
        <fullName evidence="3">Cation transporter</fullName>
    </submittedName>
</protein>
<comment type="caution">
    <text evidence="3">The sequence shown here is derived from an EMBL/GenBank/DDBJ whole genome shotgun (WGS) entry which is preliminary data.</text>
</comment>
<dbReference type="PROSITE" id="PS51257">
    <property type="entry name" value="PROKAR_LIPOPROTEIN"/>
    <property type="match status" value="1"/>
</dbReference>
<dbReference type="SUPFAM" id="SSF56954">
    <property type="entry name" value="Outer membrane efflux proteins (OEP)"/>
    <property type="match status" value="1"/>
</dbReference>
<name>A0ABQ6Z3R7_9GAMM</name>
<accession>A0ABQ6Z3R7</accession>
<dbReference type="Gene3D" id="1.20.1600.10">
    <property type="entry name" value="Outer membrane efflux proteins (OEP)"/>
    <property type="match status" value="1"/>
</dbReference>
<dbReference type="InterPro" id="IPR010131">
    <property type="entry name" value="MdtP/NodT-like"/>
</dbReference>
<dbReference type="InterPro" id="IPR003423">
    <property type="entry name" value="OMP_efflux"/>
</dbReference>
<comment type="similarity">
    <text evidence="1">Belongs to the outer membrane factor (OMF) (TC 1.B.17) family.</text>
</comment>
<organism evidence="3 4">
    <name type="scientific">Pseudoxanthomonas daejeonensis</name>
    <dbReference type="NCBI Taxonomy" id="266062"/>
    <lineage>
        <taxon>Bacteria</taxon>
        <taxon>Pseudomonadati</taxon>
        <taxon>Pseudomonadota</taxon>
        <taxon>Gammaproteobacteria</taxon>
        <taxon>Lysobacterales</taxon>
        <taxon>Lysobacteraceae</taxon>
        <taxon>Pseudoxanthomonas</taxon>
    </lineage>
</organism>
<keyword evidence="2" id="KW-0732">Signal</keyword>
<dbReference type="RefSeq" id="WP_162411442.1">
    <property type="nucleotide sequence ID" value="NZ_PDWN01000018.1"/>
</dbReference>
<evidence type="ECO:0000313" key="3">
    <source>
        <dbReference type="EMBL" id="KAF1692068.1"/>
    </source>
</evidence>
<proteinExistence type="inferred from homology"/>